<keyword evidence="8 9" id="KW-0804">Transcription</keyword>
<protein>
    <recommendedName>
        <fullName evidence="9">Transcriptional repressor NrdR</fullName>
    </recommendedName>
</protein>
<keyword evidence="12" id="KW-1185">Reference proteome</keyword>
<evidence type="ECO:0000256" key="3">
    <source>
        <dbReference type="ARBA" id="ARBA00022741"/>
    </source>
</evidence>
<evidence type="ECO:0000256" key="8">
    <source>
        <dbReference type="ARBA" id="ARBA00023163"/>
    </source>
</evidence>
<comment type="function">
    <text evidence="9">Negatively regulates transcription of bacterial ribonucleotide reductase nrd genes and operons by binding to NrdR-boxes.</text>
</comment>
<evidence type="ECO:0000256" key="2">
    <source>
        <dbReference type="ARBA" id="ARBA00022723"/>
    </source>
</evidence>
<dbReference type="InterPro" id="IPR005144">
    <property type="entry name" value="ATP-cone_dom"/>
</dbReference>
<dbReference type="GO" id="GO:0045892">
    <property type="term" value="P:negative regulation of DNA-templated transcription"/>
    <property type="evidence" value="ECO:0007669"/>
    <property type="project" value="UniProtKB-UniRule"/>
</dbReference>
<dbReference type="NCBIfam" id="TIGR00244">
    <property type="entry name" value="transcriptional regulator NrdR"/>
    <property type="match status" value="1"/>
</dbReference>
<evidence type="ECO:0000313" key="11">
    <source>
        <dbReference type="EMBL" id="BBF22478.1"/>
    </source>
</evidence>
<name>A0A2Z6IBN2_9BURK</name>
<dbReference type="GO" id="GO:0005524">
    <property type="term" value="F:ATP binding"/>
    <property type="evidence" value="ECO:0007669"/>
    <property type="project" value="UniProtKB-UniRule"/>
</dbReference>
<organism evidence="11 12">
    <name type="scientific">Sutterella megalosphaeroides</name>
    <dbReference type="NCBI Taxonomy" id="2494234"/>
    <lineage>
        <taxon>Bacteria</taxon>
        <taxon>Pseudomonadati</taxon>
        <taxon>Pseudomonadota</taxon>
        <taxon>Betaproteobacteria</taxon>
        <taxon>Burkholderiales</taxon>
        <taxon>Sutterellaceae</taxon>
        <taxon>Sutterella</taxon>
    </lineage>
</organism>
<keyword evidence="9" id="KW-0862">Zinc</keyword>
<feature type="domain" description="ATP-cone" evidence="10">
    <location>
        <begin position="49"/>
        <end position="139"/>
    </location>
</feature>
<keyword evidence="1 9" id="KW-0678">Repressor</keyword>
<evidence type="ECO:0000256" key="1">
    <source>
        <dbReference type="ARBA" id="ARBA00022491"/>
    </source>
</evidence>
<evidence type="ECO:0000256" key="7">
    <source>
        <dbReference type="ARBA" id="ARBA00023125"/>
    </source>
</evidence>
<dbReference type="GO" id="GO:0008270">
    <property type="term" value="F:zinc ion binding"/>
    <property type="evidence" value="ECO:0007669"/>
    <property type="project" value="UniProtKB-UniRule"/>
</dbReference>
<dbReference type="PANTHER" id="PTHR30455:SF2">
    <property type="entry name" value="TRANSCRIPTIONAL REPRESSOR NRDR"/>
    <property type="match status" value="1"/>
</dbReference>
<dbReference type="Pfam" id="PF22811">
    <property type="entry name" value="Zn_ribbon_NrdR"/>
    <property type="match status" value="1"/>
</dbReference>
<dbReference type="Proteomes" id="UP000271003">
    <property type="component" value="Chromosome"/>
</dbReference>
<keyword evidence="4 9" id="KW-0863">Zinc-finger</keyword>
<dbReference type="EMBL" id="AP018786">
    <property type="protein sequence ID" value="BBF22478.1"/>
    <property type="molecule type" value="Genomic_DNA"/>
</dbReference>
<dbReference type="HAMAP" id="MF_00440">
    <property type="entry name" value="NrdR"/>
    <property type="match status" value="1"/>
</dbReference>
<keyword evidence="3 9" id="KW-0547">Nucleotide-binding</keyword>
<evidence type="ECO:0000259" key="10">
    <source>
        <dbReference type="PROSITE" id="PS51161"/>
    </source>
</evidence>
<sequence>MRCPFCLHSSTNVIDSRAPDAGAVIRRRRQCSKCGKRFTTFERVSFSMPYVVKKGGARMEYDRKKLCASMALALRKRPVSPDRIEEAVDQIERVLVLTGEREVRASRIGELVLEALKRLDIIAYIRFASVYFNVNDPESFVEMIHRAVAERQQAEEAEKAGEVAEPLIDEAGEAALAKADRSTGLTRGVK</sequence>
<accession>A0A2Z6IBN2</accession>
<reference evidence="11 12" key="1">
    <citation type="journal article" date="2018" name="Int. J. Syst. Evol. Microbiol.">
        <title>Mesosutterella multiformis gen. nov., sp. nov., a member of the family Sutterellaceae and Sutterella megalosphaeroides sp. nov., isolated from human faeces.</title>
        <authorList>
            <person name="Sakamoto M."/>
            <person name="Ikeyama N."/>
            <person name="Kunihiro T."/>
            <person name="Iino T."/>
            <person name="Yuki M."/>
            <person name="Ohkuma M."/>
        </authorList>
    </citation>
    <scope>NUCLEOTIDE SEQUENCE [LARGE SCALE GENOMIC DNA]</scope>
    <source>
        <strain evidence="11 12">6FBBBH3</strain>
    </source>
</reference>
<dbReference type="PANTHER" id="PTHR30455">
    <property type="entry name" value="TRANSCRIPTIONAL REPRESSOR NRDR"/>
    <property type="match status" value="1"/>
</dbReference>
<dbReference type="OrthoDB" id="9807461at2"/>
<keyword evidence="6 9" id="KW-0805">Transcription regulation</keyword>
<evidence type="ECO:0000256" key="4">
    <source>
        <dbReference type="ARBA" id="ARBA00022771"/>
    </source>
</evidence>
<dbReference type="GO" id="GO:0003677">
    <property type="term" value="F:DNA binding"/>
    <property type="evidence" value="ECO:0007669"/>
    <property type="project" value="UniProtKB-KW"/>
</dbReference>
<comment type="cofactor">
    <cofactor evidence="9">
        <name>Zn(2+)</name>
        <dbReference type="ChEBI" id="CHEBI:29105"/>
    </cofactor>
    <text evidence="9">Binds 1 zinc ion.</text>
</comment>
<gene>
    <name evidence="9 11" type="primary">nrdR</name>
    <name evidence="11" type="ORF">SUTMEG_03690</name>
</gene>
<dbReference type="InterPro" id="IPR055173">
    <property type="entry name" value="NrdR-like_N"/>
</dbReference>
<dbReference type="InterPro" id="IPR003796">
    <property type="entry name" value="RNR_NrdR-like"/>
</dbReference>
<feature type="zinc finger region" evidence="9">
    <location>
        <begin position="3"/>
        <end position="34"/>
    </location>
</feature>
<evidence type="ECO:0000256" key="9">
    <source>
        <dbReference type="HAMAP-Rule" id="MF_00440"/>
    </source>
</evidence>
<evidence type="ECO:0000313" key="12">
    <source>
        <dbReference type="Proteomes" id="UP000271003"/>
    </source>
</evidence>
<dbReference type="Pfam" id="PF03477">
    <property type="entry name" value="ATP-cone"/>
    <property type="match status" value="1"/>
</dbReference>
<proteinExistence type="inferred from homology"/>
<keyword evidence="7 9" id="KW-0238">DNA-binding</keyword>
<evidence type="ECO:0000256" key="6">
    <source>
        <dbReference type="ARBA" id="ARBA00023015"/>
    </source>
</evidence>
<keyword evidence="2 9" id="KW-0479">Metal-binding</keyword>
<evidence type="ECO:0000256" key="5">
    <source>
        <dbReference type="ARBA" id="ARBA00022840"/>
    </source>
</evidence>
<dbReference type="KEGG" id="sutt:SUTMEG_03690"/>
<comment type="similarity">
    <text evidence="9">Belongs to the NrdR family.</text>
</comment>
<dbReference type="AlphaFoldDB" id="A0A2Z6IBN2"/>
<keyword evidence="5 9" id="KW-0067">ATP-binding</keyword>
<dbReference type="PROSITE" id="PS51161">
    <property type="entry name" value="ATP_CONE"/>
    <property type="match status" value="1"/>
</dbReference>